<proteinExistence type="predicted"/>
<accession>A0A8H5HN49</accession>
<feature type="region of interest" description="Disordered" evidence="1">
    <location>
        <begin position="105"/>
        <end position="138"/>
    </location>
</feature>
<keyword evidence="3" id="KW-1185">Reference proteome</keyword>
<dbReference type="EMBL" id="JAACJP010000003">
    <property type="protein sequence ID" value="KAF5386164.1"/>
    <property type="molecule type" value="Genomic_DNA"/>
</dbReference>
<organism evidence="2 3">
    <name type="scientific">Tricholomella constricta</name>
    <dbReference type="NCBI Taxonomy" id="117010"/>
    <lineage>
        <taxon>Eukaryota</taxon>
        <taxon>Fungi</taxon>
        <taxon>Dikarya</taxon>
        <taxon>Basidiomycota</taxon>
        <taxon>Agaricomycotina</taxon>
        <taxon>Agaricomycetes</taxon>
        <taxon>Agaricomycetidae</taxon>
        <taxon>Agaricales</taxon>
        <taxon>Tricholomatineae</taxon>
        <taxon>Lyophyllaceae</taxon>
        <taxon>Tricholomella</taxon>
    </lineage>
</organism>
<protein>
    <submittedName>
        <fullName evidence="2">Uncharacterized protein</fullName>
    </submittedName>
</protein>
<feature type="compositionally biased region" description="Basic residues" evidence="1">
    <location>
        <begin position="118"/>
        <end position="134"/>
    </location>
</feature>
<feature type="compositionally biased region" description="Basic and acidic residues" evidence="1">
    <location>
        <begin position="107"/>
        <end position="117"/>
    </location>
</feature>
<comment type="caution">
    <text evidence="2">The sequence shown here is derived from an EMBL/GenBank/DDBJ whole genome shotgun (WGS) entry which is preliminary data.</text>
</comment>
<dbReference type="OrthoDB" id="10033786at2759"/>
<name>A0A8H5HN49_9AGAR</name>
<reference evidence="2 3" key="1">
    <citation type="journal article" date="2020" name="ISME J.">
        <title>Uncovering the hidden diversity of litter-decomposition mechanisms in mushroom-forming fungi.</title>
        <authorList>
            <person name="Floudas D."/>
            <person name="Bentzer J."/>
            <person name="Ahren D."/>
            <person name="Johansson T."/>
            <person name="Persson P."/>
            <person name="Tunlid A."/>
        </authorList>
    </citation>
    <scope>NUCLEOTIDE SEQUENCE [LARGE SCALE GENOMIC DNA]</scope>
    <source>
        <strain evidence="2 3">CBS 661.87</strain>
    </source>
</reference>
<sequence length="160" mass="18182">MRPCSSCAQTDSAKCHHRCHQPPLHDRVLIALIKASTAGDHDNGLASWKCADCLHRPPPDNPHIDLTLSSDDEEQVKHEETPLPLRTQPSVPTYNHAPTWIHRRHSERQTPDSWDRLARKKSCHNSKRYRKPTAKKSTATQDTFVFTAAAWLQRQKAALS</sequence>
<evidence type="ECO:0000256" key="1">
    <source>
        <dbReference type="SAM" id="MobiDB-lite"/>
    </source>
</evidence>
<gene>
    <name evidence="2" type="ORF">D9615_002367</name>
</gene>
<feature type="region of interest" description="Disordered" evidence="1">
    <location>
        <begin position="69"/>
        <end position="92"/>
    </location>
</feature>
<dbReference type="AlphaFoldDB" id="A0A8H5HN49"/>
<evidence type="ECO:0000313" key="3">
    <source>
        <dbReference type="Proteomes" id="UP000565441"/>
    </source>
</evidence>
<evidence type="ECO:0000313" key="2">
    <source>
        <dbReference type="EMBL" id="KAF5386164.1"/>
    </source>
</evidence>
<dbReference type="Proteomes" id="UP000565441">
    <property type="component" value="Unassembled WGS sequence"/>
</dbReference>